<reference evidence="12" key="1">
    <citation type="submission" date="2023-03" db="EMBL/GenBank/DDBJ databases">
        <title>Massive genome expansion in bonnet fungi (Mycena s.s.) driven by repeated elements and novel gene families across ecological guilds.</title>
        <authorList>
            <consortium name="Lawrence Berkeley National Laboratory"/>
            <person name="Harder C.B."/>
            <person name="Miyauchi S."/>
            <person name="Viragh M."/>
            <person name="Kuo A."/>
            <person name="Thoen E."/>
            <person name="Andreopoulos B."/>
            <person name="Lu D."/>
            <person name="Skrede I."/>
            <person name="Drula E."/>
            <person name="Henrissat B."/>
            <person name="Morin E."/>
            <person name="Kohler A."/>
            <person name="Barry K."/>
            <person name="LaButti K."/>
            <person name="Morin E."/>
            <person name="Salamov A."/>
            <person name="Lipzen A."/>
            <person name="Mereny Z."/>
            <person name="Hegedus B."/>
            <person name="Baldrian P."/>
            <person name="Stursova M."/>
            <person name="Weitz H."/>
            <person name="Taylor A."/>
            <person name="Grigoriev I.V."/>
            <person name="Nagy L.G."/>
            <person name="Martin F."/>
            <person name="Kauserud H."/>
        </authorList>
    </citation>
    <scope>NUCLEOTIDE SEQUENCE</scope>
    <source>
        <strain evidence="12">9144</strain>
    </source>
</reference>
<gene>
    <name evidence="12" type="ORF">GGX14DRAFT_637247</name>
</gene>
<evidence type="ECO:0000256" key="9">
    <source>
        <dbReference type="PIRSR" id="PIRSR000137-2"/>
    </source>
</evidence>
<dbReference type="Gene3D" id="3.30.560.10">
    <property type="entry name" value="Glucose Oxidase, domain 3"/>
    <property type="match status" value="2"/>
</dbReference>
<evidence type="ECO:0000256" key="7">
    <source>
        <dbReference type="ARBA" id="ARBA00023180"/>
    </source>
</evidence>
<dbReference type="SUPFAM" id="SSF51905">
    <property type="entry name" value="FAD/NAD(P)-binding domain"/>
    <property type="match status" value="1"/>
</dbReference>
<dbReference type="Pfam" id="PF00732">
    <property type="entry name" value="GMC_oxred_N"/>
    <property type="match status" value="1"/>
</dbReference>
<evidence type="ECO:0000256" key="6">
    <source>
        <dbReference type="ARBA" id="ARBA00023002"/>
    </source>
</evidence>
<dbReference type="Proteomes" id="UP001219525">
    <property type="component" value="Unassembled WGS sequence"/>
</dbReference>
<dbReference type="Pfam" id="PF05199">
    <property type="entry name" value="GMC_oxred_C"/>
    <property type="match status" value="1"/>
</dbReference>
<feature type="domain" description="Glucose-methanol-choline oxidoreductase C-terminal" evidence="11">
    <location>
        <begin position="468"/>
        <end position="602"/>
    </location>
</feature>
<evidence type="ECO:0000259" key="11">
    <source>
        <dbReference type="Pfam" id="PF05199"/>
    </source>
</evidence>
<keyword evidence="13" id="KW-1185">Reference proteome</keyword>
<evidence type="ECO:0000313" key="13">
    <source>
        <dbReference type="Proteomes" id="UP001219525"/>
    </source>
</evidence>
<dbReference type="SUPFAM" id="SSF54373">
    <property type="entry name" value="FAD-linked reductases, C-terminal domain"/>
    <property type="match status" value="1"/>
</dbReference>
<feature type="active site" description="Proton donor" evidence="8">
    <location>
        <position position="550"/>
    </location>
</feature>
<evidence type="ECO:0000313" key="12">
    <source>
        <dbReference type="EMBL" id="KAJ7206921.1"/>
    </source>
</evidence>
<accession>A0AAD6VC23</accession>
<dbReference type="Gene3D" id="3.50.50.60">
    <property type="entry name" value="FAD/NAD(P)-binding domain"/>
    <property type="match status" value="2"/>
</dbReference>
<evidence type="ECO:0000256" key="2">
    <source>
        <dbReference type="ARBA" id="ARBA00010790"/>
    </source>
</evidence>
<proteinExistence type="inferred from homology"/>
<dbReference type="InterPro" id="IPR007867">
    <property type="entry name" value="GMC_OxRtase_C"/>
</dbReference>
<protein>
    <recommendedName>
        <fullName evidence="14">Alcohol oxidase</fullName>
    </recommendedName>
</protein>
<dbReference type="PIRSF" id="PIRSF000137">
    <property type="entry name" value="Alcohol_oxidase"/>
    <property type="match status" value="1"/>
</dbReference>
<feature type="domain" description="Glucose-methanol-choline oxidoreductase N-terminal" evidence="10">
    <location>
        <begin position="5"/>
        <end position="293"/>
    </location>
</feature>
<organism evidence="12 13">
    <name type="scientific">Mycena pura</name>
    <dbReference type="NCBI Taxonomy" id="153505"/>
    <lineage>
        <taxon>Eukaryota</taxon>
        <taxon>Fungi</taxon>
        <taxon>Dikarya</taxon>
        <taxon>Basidiomycota</taxon>
        <taxon>Agaricomycotina</taxon>
        <taxon>Agaricomycetes</taxon>
        <taxon>Agaricomycetidae</taxon>
        <taxon>Agaricales</taxon>
        <taxon>Marasmiineae</taxon>
        <taxon>Mycenaceae</taxon>
        <taxon>Mycena</taxon>
    </lineage>
</organism>
<dbReference type="EMBL" id="JARJCW010000038">
    <property type="protein sequence ID" value="KAJ7206921.1"/>
    <property type="molecule type" value="Genomic_DNA"/>
</dbReference>
<dbReference type="InterPro" id="IPR012132">
    <property type="entry name" value="GMC_OxRdtase"/>
</dbReference>
<keyword evidence="3" id="KW-0285">Flavoprotein</keyword>
<comment type="caution">
    <text evidence="12">The sequence shown here is derived from an EMBL/GenBank/DDBJ whole genome shotgun (WGS) entry which is preliminary data.</text>
</comment>
<feature type="binding site" evidence="9">
    <location>
        <begin position="594"/>
        <end position="595"/>
    </location>
    <ligand>
        <name>FAD</name>
        <dbReference type="ChEBI" id="CHEBI:57692"/>
    </ligand>
</feature>
<evidence type="ECO:0000256" key="4">
    <source>
        <dbReference type="ARBA" id="ARBA00022729"/>
    </source>
</evidence>
<evidence type="ECO:0000259" key="10">
    <source>
        <dbReference type="Pfam" id="PF00732"/>
    </source>
</evidence>
<feature type="active site" description="Proton acceptor" evidence="8">
    <location>
        <position position="593"/>
    </location>
</feature>
<dbReference type="AlphaFoldDB" id="A0AAD6VC23"/>
<keyword evidence="5 9" id="KW-0274">FAD</keyword>
<name>A0AAD6VC23_9AGAR</name>
<evidence type="ECO:0000256" key="1">
    <source>
        <dbReference type="ARBA" id="ARBA00001974"/>
    </source>
</evidence>
<keyword evidence="6" id="KW-0560">Oxidoreductase</keyword>
<dbReference type="InterPro" id="IPR000172">
    <property type="entry name" value="GMC_OxRdtase_N"/>
</dbReference>
<comment type="cofactor">
    <cofactor evidence="1 9">
        <name>FAD</name>
        <dbReference type="ChEBI" id="CHEBI:57692"/>
    </cofactor>
</comment>
<evidence type="ECO:0000256" key="8">
    <source>
        <dbReference type="PIRSR" id="PIRSR000137-1"/>
    </source>
</evidence>
<dbReference type="PANTHER" id="PTHR11552:SF201">
    <property type="entry name" value="GLUCOSE-METHANOL-CHOLINE OXIDOREDUCTASE N-TERMINAL DOMAIN-CONTAINING PROTEIN"/>
    <property type="match status" value="1"/>
</dbReference>
<keyword evidence="7" id="KW-0325">Glycoprotein</keyword>
<dbReference type="GO" id="GO:0050660">
    <property type="term" value="F:flavin adenine dinucleotide binding"/>
    <property type="evidence" value="ECO:0007669"/>
    <property type="project" value="InterPro"/>
</dbReference>
<sequence length="616" mass="67772">MSSSFDFVIIGGGTAGLALAVRLAEDPTQSVCVLEVGKDFANNEDIKVPGNYMTNFGKEWDGGLLSIPQKDLANKVIYNPRGKGLGGSSLLNWIQLIRAPAMEYDAFESDLRAKGWNAHEFLRYFKKSQSLSRSEAGAESKHGLTPDPTLFGDGPILNTFPRFTPAINEFYYEACAALNIPFNPTGGNGNNSGVWPALAAIHPDTGERVSSASAYLEPNRHKRNLTIITEARATRVIFDESVKPVVAKGVVYELQSDGKGPESRLNTVHAKKEVILCAGAIHTPQLLELSGLHRDLPQSCVLTIQQEWEIIFRFVGLGTFHLRLAHVRQEHYSTLSLFETDPRIESYDIMFNPSSDPALMAKHKQEYADKKSGIFSTVPLSFSYFPLKTFASPEKIDKIKQMVASASTTTTSIKSASSLALLQKWMEDEDAYQLELVMVPHYVPFLPNGEFDAAKRYCFISAILPHTFSRGSIHTNPSDPTGHPILDLGAFENDIDREVMVEAIRFVQKLAAQPSMRDRAGIRALAPSPDVKTDEEINEYINLASFTSYHPIGTAAMLAREEFGVVDPELLVYGTANLRVADASIIPVHISAHPQATVYAIAEKAADIIKAAWKGK</sequence>
<dbReference type="InterPro" id="IPR036188">
    <property type="entry name" value="FAD/NAD-bd_sf"/>
</dbReference>
<keyword evidence="4" id="KW-0732">Signal</keyword>
<evidence type="ECO:0000256" key="5">
    <source>
        <dbReference type="ARBA" id="ARBA00022827"/>
    </source>
</evidence>
<dbReference type="GO" id="GO:0016614">
    <property type="term" value="F:oxidoreductase activity, acting on CH-OH group of donors"/>
    <property type="evidence" value="ECO:0007669"/>
    <property type="project" value="InterPro"/>
</dbReference>
<evidence type="ECO:0008006" key="14">
    <source>
        <dbReference type="Google" id="ProtNLM"/>
    </source>
</evidence>
<comment type="similarity">
    <text evidence="2">Belongs to the GMC oxidoreductase family.</text>
</comment>
<dbReference type="PANTHER" id="PTHR11552">
    <property type="entry name" value="GLUCOSE-METHANOL-CHOLINE GMC OXIDOREDUCTASE"/>
    <property type="match status" value="1"/>
</dbReference>
<evidence type="ECO:0000256" key="3">
    <source>
        <dbReference type="ARBA" id="ARBA00022630"/>
    </source>
</evidence>